<sequence>VNDTEPPIISCPDDIIQDNDPGQCGAIVNYPDPVVMDNCPGATSACDPPSGSFFPVGTTQVTCIATDASGNESEPCMFEITVNDTEPPIISCPDDIIQDNDPGQCGAIVNYPDPVVMDNCPGATSACDPPSGSFFPVGTTQVTCIATDASGNESEPCMFEITVNDTEPPT</sequence>
<organism evidence="3 4">
    <name type="scientific">Halobacillus litoralis</name>
    <dbReference type="NCBI Taxonomy" id="45668"/>
    <lineage>
        <taxon>Bacteria</taxon>
        <taxon>Bacillati</taxon>
        <taxon>Bacillota</taxon>
        <taxon>Bacilli</taxon>
        <taxon>Bacillales</taxon>
        <taxon>Bacillaceae</taxon>
        <taxon>Halobacillus</taxon>
    </lineage>
</organism>
<protein>
    <submittedName>
        <fullName evidence="3">HYR domain-containing protein</fullName>
    </submittedName>
</protein>
<gene>
    <name evidence="3" type="ORF">GLW04_20180</name>
</gene>
<proteinExistence type="predicted"/>
<feature type="non-terminal residue" evidence="3">
    <location>
        <position position="1"/>
    </location>
</feature>
<dbReference type="RefSeq" id="WP_160840054.1">
    <property type="nucleotide sequence ID" value="NZ_WMET01000116.1"/>
</dbReference>
<keyword evidence="1" id="KW-0677">Repeat</keyword>
<feature type="domain" description="HYR" evidence="2">
    <location>
        <begin position="1"/>
        <end position="84"/>
    </location>
</feature>
<feature type="domain" description="HYR" evidence="2">
    <location>
        <begin position="85"/>
        <end position="165"/>
    </location>
</feature>
<dbReference type="EMBL" id="WMET01000116">
    <property type="protein sequence ID" value="MYL22182.1"/>
    <property type="molecule type" value="Genomic_DNA"/>
</dbReference>
<dbReference type="Proteomes" id="UP000460949">
    <property type="component" value="Unassembled WGS sequence"/>
</dbReference>
<evidence type="ECO:0000313" key="3">
    <source>
        <dbReference type="EMBL" id="MYL22182.1"/>
    </source>
</evidence>
<dbReference type="Pfam" id="PF02494">
    <property type="entry name" value="HYR"/>
    <property type="match status" value="2"/>
</dbReference>
<comment type="caution">
    <text evidence="3">The sequence shown here is derived from an EMBL/GenBank/DDBJ whole genome shotgun (WGS) entry which is preliminary data.</text>
</comment>
<dbReference type="InterPro" id="IPR003410">
    <property type="entry name" value="HYR_dom"/>
</dbReference>
<feature type="non-terminal residue" evidence="3">
    <location>
        <position position="170"/>
    </location>
</feature>
<reference evidence="3 4" key="1">
    <citation type="submission" date="2019-11" db="EMBL/GenBank/DDBJ databases">
        <title>Genome sequences of 17 halophilic strains isolated from different environments.</title>
        <authorList>
            <person name="Furrow R.E."/>
        </authorList>
    </citation>
    <scope>NUCLEOTIDE SEQUENCE [LARGE SCALE GENOMIC DNA]</scope>
    <source>
        <strain evidence="3 4">22511_23_Filter</strain>
    </source>
</reference>
<evidence type="ECO:0000259" key="2">
    <source>
        <dbReference type="PROSITE" id="PS50825"/>
    </source>
</evidence>
<dbReference type="PROSITE" id="PS50825">
    <property type="entry name" value="HYR"/>
    <property type="match status" value="2"/>
</dbReference>
<evidence type="ECO:0000256" key="1">
    <source>
        <dbReference type="ARBA" id="ARBA00022737"/>
    </source>
</evidence>
<accession>A0A845E0V1</accession>
<evidence type="ECO:0000313" key="4">
    <source>
        <dbReference type="Proteomes" id="UP000460949"/>
    </source>
</evidence>
<name>A0A845E0V1_9BACI</name>
<dbReference type="PANTHER" id="PTHR24273">
    <property type="entry name" value="FI04643P-RELATED"/>
    <property type="match status" value="1"/>
</dbReference>
<dbReference type="PANTHER" id="PTHR24273:SF32">
    <property type="entry name" value="HYALIN"/>
    <property type="match status" value="1"/>
</dbReference>
<dbReference type="AlphaFoldDB" id="A0A845E0V1"/>